<dbReference type="PROSITE" id="PS51450">
    <property type="entry name" value="LRR"/>
    <property type="match status" value="2"/>
</dbReference>
<evidence type="ECO:0000256" key="5">
    <source>
        <dbReference type="SAM" id="SignalP"/>
    </source>
</evidence>
<gene>
    <name evidence="7" type="ORF">NMOB1V02_LOCUS3965</name>
</gene>
<protein>
    <recommendedName>
        <fullName evidence="6">LRRCT domain-containing protein</fullName>
    </recommendedName>
</protein>
<proteinExistence type="predicted"/>
<dbReference type="SUPFAM" id="SSF52058">
    <property type="entry name" value="L domain-like"/>
    <property type="match status" value="1"/>
</dbReference>
<keyword evidence="8" id="KW-1185">Reference proteome</keyword>
<evidence type="ECO:0000313" key="7">
    <source>
        <dbReference type="EMBL" id="CAD7276189.1"/>
    </source>
</evidence>
<dbReference type="InterPro" id="IPR000483">
    <property type="entry name" value="Cys-rich_flank_reg_C"/>
</dbReference>
<dbReference type="PANTHER" id="PTHR24369">
    <property type="entry name" value="ANTIGEN BSP, PUTATIVE-RELATED"/>
    <property type="match status" value="1"/>
</dbReference>
<dbReference type="EMBL" id="CAJPEX010000573">
    <property type="protein sequence ID" value="CAG0916341.1"/>
    <property type="molecule type" value="Genomic_DNA"/>
</dbReference>
<organism evidence="7">
    <name type="scientific">Notodromas monacha</name>
    <dbReference type="NCBI Taxonomy" id="399045"/>
    <lineage>
        <taxon>Eukaryota</taxon>
        <taxon>Metazoa</taxon>
        <taxon>Ecdysozoa</taxon>
        <taxon>Arthropoda</taxon>
        <taxon>Crustacea</taxon>
        <taxon>Oligostraca</taxon>
        <taxon>Ostracoda</taxon>
        <taxon>Podocopa</taxon>
        <taxon>Podocopida</taxon>
        <taxon>Cypridocopina</taxon>
        <taxon>Cypridoidea</taxon>
        <taxon>Cyprididae</taxon>
        <taxon>Notodromas</taxon>
    </lineage>
</organism>
<dbReference type="FunFam" id="3.80.10.10:FF:000770">
    <property type="entry name" value="Uncharacterized protein"/>
    <property type="match status" value="1"/>
</dbReference>
<dbReference type="Gene3D" id="3.80.10.10">
    <property type="entry name" value="Ribonuclease Inhibitor"/>
    <property type="match status" value="3"/>
</dbReference>
<dbReference type="AlphaFoldDB" id="A0A7R9BLS3"/>
<keyword evidence="1" id="KW-0433">Leucine-rich repeat</keyword>
<dbReference type="Pfam" id="PF13855">
    <property type="entry name" value="LRR_8"/>
    <property type="match status" value="4"/>
</dbReference>
<dbReference type="SMART" id="SM00082">
    <property type="entry name" value="LRRCT"/>
    <property type="match status" value="1"/>
</dbReference>
<dbReference type="InterPro" id="IPR001611">
    <property type="entry name" value="Leu-rich_rpt"/>
</dbReference>
<accession>A0A7R9BLS3</accession>
<evidence type="ECO:0000313" key="8">
    <source>
        <dbReference type="Proteomes" id="UP000678499"/>
    </source>
</evidence>
<dbReference type="InterPro" id="IPR032675">
    <property type="entry name" value="LRR_dom_sf"/>
</dbReference>
<evidence type="ECO:0000256" key="1">
    <source>
        <dbReference type="ARBA" id="ARBA00022614"/>
    </source>
</evidence>
<dbReference type="InterPro" id="IPR003591">
    <property type="entry name" value="Leu-rich_rpt_typical-subtyp"/>
</dbReference>
<dbReference type="SMART" id="SM00364">
    <property type="entry name" value="LRR_BAC"/>
    <property type="match status" value="5"/>
</dbReference>
<sequence>MHRRTTLIVGLVSNLWLFMGLAPTSQALDVKPHVPKVGDQKCPSNKALGQCTCKSRSSGLYIACRDTTEEAILGVLDSIKEINRDSPTPPSRSSGLYIACRDTTEEAILGVLDSIKEINRDSPTPPEIYSLFVMNTTFPRLPMHYFMGLSVIHFTLTQSNLSAISAGALDSLDRTLSQLSFANNELHICPKFPRLSQLKLLNLNHNKLTRIPSNHFEHLPALTQLLLYENRIAHISGKAFEGLSRNLYKLNLGVNNLTAVPTEALRPLQALHTLQISDNKIDQLHQDDFPEELGSGLDQLDLHRNLLTKLPANSFSNLKRLTSLHLNENQISSLEDDAFAGLEHLQWLYLNHNPIKGVPTRSLRPLTSLRSLDLRNCEINNLSADSFEVFSKNLQYLHLQYNHIKTLPMGVFDFMESLDHLQLYSNRIEHAPYDVFSGVLDTMEVLDLHGNPLVCDCDLRWYREWLDNFHATDDAGFLVDKATCHVPKYEADQYVHKVPHEDFGCKTSRSGSWTSAAKGLSSISDIALPTTSLLLVNLAKKIFHS</sequence>
<dbReference type="GO" id="GO:0005886">
    <property type="term" value="C:plasma membrane"/>
    <property type="evidence" value="ECO:0007669"/>
    <property type="project" value="TreeGrafter"/>
</dbReference>
<feature type="chain" id="PRO_5036210094" description="LRRCT domain-containing protein" evidence="5">
    <location>
        <begin position="28"/>
        <end position="545"/>
    </location>
</feature>
<dbReference type="SMART" id="SM00365">
    <property type="entry name" value="LRR_SD22"/>
    <property type="match status" value="5"/>
</dbReference>
<dbReference type="PANTHER" id="PTHR24369:SF211">
    <property type="entry name" value="LEUCINE-RICH REPEAT-CONTAINING PROTEIN 15-LIKE"/>
    <property type="match status" value="1"/>
</dbReference>
<evidence type="ECO:0000256" key="4">
    <source>
        <dbReference type="ARBA" id="ARBA00023180"/>
    </source>
</evidence>
<dbReference type="OrthoDB" id="8400687at2759"/>
<evidence type="ECO:0000259" key="6">
    <source>
        <dbReference type="SMART" id="SM00082"/>
    </source>
</evidence>
<keyword evidence="3" id="KW-0677">Repeat</keyword>
<evidence type="ECO:0000256" key="2">
    <source>
        <dbReference type="ARBA" id="ARBA00022729"/>
    </source>
</evidence>
<evidence type="ECO:0000256" key="3">
    <source>
        <dbReference type="ARBA" id="ARBA00022737"/>
    </source>
</evidence>
<dbReference type="Proteomes" id="UP000678499">
    <property type="component" value="Unassembled WGS sequence"/>
</dbReference>
<keyword evidence="2 5" id="KW-0732">Signal</keyword>
<name>A0A7R9BLS3_9CRUS</name>
<dbReference type="SMART" id="SM00369">
    <property type="entry name" value="LRR_TYP"/>
    <property type="match status" value="10"/>
</dbReference>
<keyword evidence="4" id="KW-0325">Glycoprotein</keyword>
<feature type="domain" description="LRRCT" evidence="6">
    <location>
        <begin position="451"/>
        <end position="506"/>
    </location>
</feature>
<feature type="signal peptide" evidence="5">
    <location>
        <begin position="1"/>
        <end position="27"/>
    </location>
</feature>
<dbReference type="EMBL" id="OA882610">
    <property type="protein sequence ID" value="CAD7276189.1"/>
    <property type="molecule type" value="Genomic_DNA"/>
</dbReference>
<reference evidence="7" key="1">
    <citation type="submission" date="2020-11" db="EMBL/GenBank/DDBJ databases">
        <authorList>
            <person name="Tran Van P."/>
        </authorList>
    </citation>
    <scope>NUCLEOTIDE SEQUENCE</scope>
</reference>
<dbReference type="InterPro" id="IPR050541">
    <property type="entry name" value="LRR_TM_domain-containing"/>
</dbReference>